<keyword evidence="2" id="KW-1185">Reference proteome</keyword>
<accession>L8WR98</accession>
<dbReference type="HOGENOM" id="CLU_1251422_0_0_1"/>
<dbReference type="AlphaFoldDB" id="L8WR98"/>
<evidence type="ECO:0000313" key="2">
    <source>
        <dbReference type="Proteomes" id="UP000011668"/>
    </source>
</evidence>
<protein>
    <submittedName>
        <fullName evidence="1">Uncharacterized protein</fullName>
    </submittedName>
</protein>
<evidence type="ECO:0000313" key="1">
    <source>
        <dbReference type="EMBL" id="ELU39287.1"/>
    </source>
</evidence>
<name>L8WR98_THACA</name>
<organism evidence="1 2">
    <name type="scientific">Thanatephorus cucumeris (strain AG1-IA)</name>
    <name type="common">Rice sheath blight fungus</name>
    <name type="synonym">Rhizoctonia solani</name>
    <dbReference type="NCBI Taxonomy" id="983506"/>
    <lineage>
        <taxon>Eukaryota</taxon>
        <taxon>Fungi</taxon>
        <taxon>Dikarya</taxon>
        <taxon>Basidiomycota</taxon>
        <taxon>Agaricomycotina</taxon>
        <taxon>Agaricomycetes</taxon>
        <taxon>Cantharellales</taxon>
        <taxon>Ceratobasidiaceae</taxon>
        <taxon>Rhizoctonia</taxon>
        <taxon>Rhizoctonia solani AG-1</taxon>
    </lineage>
</organism>
<dbReference type="Proteomes" id="UP000011668">
    <property type="component" value="Unassembled WGS sequence"/>
</dbReference>
<dbReference type="EMBL" id="AFRT01001829">
    <property type="protein sequence ID" value="ELU39287.1"/>
    <property type="molecule type" value="Genomic_DNA"/>
</dbReference>
<sequence length="221" mass="24212">MRLVQSWKASNISLIVRAFVCVTHRECTRLQTWHTGLGHTTISRSSISSRVCSASSSVRPGAPLTPRAPDNFVLESIPSASRRRSPNISRHDLAARVYVGPGICPVGPGEVQYGSSIGLDCRDSASCRTINVLFQSIFRPARIFSVSFGSSHEERRSFSSDGDRCHSVIARAKKIEGKTEETSYIFARFNAKHAGSSKVSPLDIYDRDMGYLCAKCATAQL</sequence>
<gene>
    <name evidence="1" type="ORF">AG1IA_06673</name>
</gene>
<comment type="caution">
    <text evidence="1">The sequence shown here is derived from an EMBL/GenBank/DDBJ whole genome shotgun (WGS) entry which is preliminary data.</text>
</comment>
<reference evidence="1 2" key="1">
    <citation type="journal article" date="2013" name="Nat. Commun.">
        <title>The evolution and pathogenic mechanisms of the rice sheath blight pathogen.</title>
        <authorList>
            <person name="Zheng A."/>
            <person name="Lin R."/>
            <person name="Xu L."/>
            <person name="Qin P."/>
            <person name="Tang C."/>
            <person name="Ai P."/>
            <person name="Zhang D."/>
            <person name="Liu Y."/>
            <person name="Sun Z."/>
            <person name="Feng H."/>
            <person name="Wang Y."/>
            <person name="Chen Y."/>
            <person name="Liang X."/>
            <person name="Fu R."/>
            <person name="Li Q."/>
            <person name="Zhang J."/>
            <person name="Yu X."/>
            <person name="Xie Z."/>
            <person name="Ding L."/>
            <person name="Guan P."/>
            <person name="Tang J."/>
            <person name="Liang Y."/>
            <person name="Wang S."/>
            <person name="Deng Q."/>
            <person name="Li S."/>
            <person name="Zhu J."/>
            <person name="Wang L."/>
            <person name="Liu H."/>
            <person name="Li P."/>
        </authorList>
    </citation>
    <scope>NUCLEOTIDE SEQUENCE [LARGE SCALE GENOMIC DNA]</scope>
    <source>
        <strain evidence="2">AG-1 IA</strain>
    </source>
</reference>
<proteinExistence type="predicted"/>